<keyword evidence="1" id="KW-0812">Transmembrane</keyword>
<sequence>MRHRPPAAGPPGLKLTRAGVVYIALTLLLGFAAVNTGNNLIYLLVSALLGFMVVSGILGRENLRHLHLDLLLPDEIYDGIPTLVTLQLTNGRRRTPSFLLRVLIFDQAPLFVAIPRGETATTTVEVTFRGRGARPLEGLRLSSIFPINFFRRSVPLAKVPTVTVFPAPRPCPDRTAGGGVPRPGARPLFRPGLDGELARISDYSGAEPMKSIHWKLSARHDQLKVKKEDATEASPLLVDPDGLPGAGLEERLGCAAFLINRSCRAGRPVGLKLGGRIFEPSTGRPHKLRLLKELAGHGLD</sequence>
<evidence type="ECO:0000313" key="3">
    <source>
        <dbReference type="Proteomes" id="UP000057158"/>
    </source>
</evidence>
<dbReference type="EMBL" id="CP010802">
    <property type="protein sequence ID" value="ALC18171.1"/>
    <property type="molecule type" value="Genomic_DNA"/>
</dbReference>
<protein>
    <submittedName>
        <fullName evidence="2">Uncharacterized protein</fullName>
    </submittedName>
</protein>
<keyword evidence="1" id="KW-0472">Membrane</keyword>
<name>A0A0M4D4A1_9BACT</name>
<proteinExistence type="predicted"/>
<dbReference type="STRING" id="1603606.DSOUD_3454"/>
<gene>
    <name evidence="2" type="ORF">DSOUD_3454</name>
</gene>
<dbReference type="PANTHER" id="PTHR34351:SF1">
    <property type="entry name" value="SLR1927 PROTEIN"/>
    <property type="match status" value="1"/>
</dbReference>
<dbReference type="AlphaFoldDB" id="A0A0M4D4A1"/>
<dbReference type="PANTHER" id="PTHR34351">
    <property type="entry name" value="SLR1927 PROTEIN-RELATED"/>
    <property type="match status" value="1"/>
</dbReference>
<accession>A0A0M4D4A1</accession>
<organism evidence="2 3">
    <name type="scientific">Desulfuromonas soudanensis</name>
    <dbReference type="NCBI Taxonomy" id="1603606"/>
    <lineage>
        <taxon>Bacteria</taxon>
        <taxon>Pseudomonadati</taxon>
        <taxon>Thermodesulfobacteriota</taxon>
        <taxon>Desulfuromonadia</taxon>
        <taxon>Desulfuromonadales</taxon>
        <taxon>Desulfuromonadaceae</taxon>
        <taxon>Desulfuromonas</taxon>
    </lineage>
</organism>
<reference evidence="2 3" key="1">
    <citation type="submission" date="2015-07" db="EMBL/GenBank/DDBJ databases">
        <title>Isolation and Genomic Characterization of a Novel Halophilic Metal-Reducing Deltaproteobacterium from the Deep Subsurface.</title>
        <authorList>
            <person name="Badalamenti J.P."/>
            <person name="Summers Z.M."/>
            <person name="Gralnick J.A."/>
            <person name="Bond D.R."/>
        </authorList>
    </citation>
    <scope>NUCLEOTIDE SEQUENCE [LARGE SCALE GENOMIC DNA]</scope>
    <source>
        <strain evidence="2 3">WTL</strain>
    </source>
</reference>
<dbReference type="Proteomes" id="UP000057158">
    <property type="component" value="Chromosome"/>
</dbReference>
<dbReference type="PATRIC" id="fig|1603606.3.peg.3715"/>
<feature type="transmembrane region" description="Helical" evidence="1">
    <location>
        <begin position="12"/>
        <end position="34"/>
    </location>
</feature>
<evidence type="ECO:0000313" key="2">
    <source>
        <dbReference type="EMBL" id="ALC18171.1"/>
    </source>
</evidence>
<evidence type="ECO:0000256" key="1">
    <source>
        <dbReference type="SAM" id="Phobius"/>
    </source>
</evidence>
<dbReference type="KEGG" id="des:DSOUD_3454"/>
<keyword evidence="3" id="KW-1185">Reference proteome</keyword>
<feature type="transmembrane region" description="Helical" evidence="1">
    <location>
        <begin position="40"/>
        <end position="58"/>
    </location>
</feature>
<keyword evidence="1" id="KW-1133">Transmembrane helix</keyword>
<dbReference type="RefSeq" id="WP_232426467.1">
    <property type="nucleotide sequence ID" value="NZ_CP010802.1"/>
</dbReference>